<protein>
    <submittedName>
        <fullName evidence="2">Uncharacterized protein</fullName>
    </submittedName>
</protein>
<dbReference type="Proteomes" id="UP000784294">
    <property type="component" value="Unassembled WGS sequence"/>
</dbReference>
<accession>A0A448XG27</accession>
<evidence type="ECO:0000313" key="2">
    <source>
        <dbReference type="EMBL" id="VEL35961.1"/>
    </source>
</evidence>
<name>A0A448XG27_9PLAT</name>
<keyword evidence="3" id="KW-1185">Reference proteome</keyword>
<feature type="compositionally biased region" description="Polar residues" evidence="1">
    <location>
        <begin position="115"/>
        <end position="125"/>
    </location>
</feature>
<evidence type="ECO:0000313" key="3">
    <source>
        <dbReference type="Proteomes" id="UP000784294"/>
    </source>
</evidence>
<dbReference type="EMBL" id="CAAALY010251098">
    <property type="protein sequence ID" value="VEL35961.1"/>
    <property type="molecule type" value="Genomic_DNA"/>
</dbReference>
<comment type="caution">
    <text evidence="2">The sequence shown here is derived from an EMBL/GenBank/DDBJ whole genome shotgun (WGS) entry which is preliminary data.</text>
</comment>
<proteinExistence type="predicted"/>
<dbReference type="AlphaFoldDB" id="A0A448XG27"/>
<reference evidence="2" key="1">
    <citation type="submission" date="2018-11" db="EMBL/GenBank/DDBJ databases">
        <authorList>
            <consortium name="Pathogen Informatics"/>
        </authorList>
    </citation>
    <scope>NUCLEOTIDE SEQUENCE</scope>
</reference>
<evidence type="ECO:0000256" key="1">
    <source>
        <dbReference type="SAM" id="MobiDB-lite"/>
    </source>
</evidence>
<sequence>MKTSFRSRAPKRRHLPERVRRTQEYCRILGLLAHYKEAAGEPCSEEVCQTPGMGWQIPAGGPVASPKLSVKQCSLEDSLVARQANNSARESILLRNIGGLKHLKVGPITPKGLSSCRNDSTSNDPSVRPDSADILTDKEWTALPFHNSIKYSKIIMKNLAKLANTAYPLAPDGKHGL</sequence>
<organism evidence="2 3">
    <name type="scientific">Protopolystoma xenopodis</name>
    <dbReference type="NCBI Taxonomy" id="117903"/>
    <lineage>
        <taxon>Eukaryota</taxon>
        <taxon>Metazoa</taxon>
        <taxon>Spiralia</taxon>
        <taxon>Lophotrochozoa</taxon>
        <taxon>Platyhelminthes</taxon>
        <taxon>Monogenea</taxon>
        <taxon>Polyopisthocotylea</taxon>
        <taxon>Polystomatidea</taxon>
        <taxon>Polystomatidae</taxon>
        <taxon>Protopolystoma</taxon>
    </lineage>
</organism>
<gene>
    <name evidence="2" type="ORF">PXEA_LOCUS29401</name>
</gene>
<feature type="region of interest" description="Disordered" evidence="1">
    <location>
        <begin position="111"/>
        <end position="130"/>
    </location>
</feature>